<dbReference type="SUPFAM" id="SSF82153">
    <property type="entry name" value="FAS1 domain"/>
    <property type="match status" value="3"/>
</dbReference>
<dbReference type="GO" id="GO:0007155">
    <property type="term" value="P:cell adhesion"/>
    <property type="evidence" value="ECO:0007669"/>
    <property type="project" value="TreeGrafter"/>
</dbReference>
<feature type="region of interest" description="Disordered" evidence="1">
    <location>
        <begin position="546"/>
        <end position="574"/>
    </location>
</feature>
<dbReference type="Pfam" id="PF02469">
    <property type="entry name" value="Fasciclin"/>
    <property type="match status" value="2"/>
</dbReference>
<dbReference type="Proteomes" id="UP000183832">
    <property type="component" value="Unassembled WGS sequence"/>
</dbReference>
<feature type="region of interest" description="Disordered" evidence="1">
    <location>
        <begin position="602"/>
        <end position="631"/>
    </location>
</feature>
<gene>
    <name evidence="4" type="ORF">CLUMA_CG017656</name>
</gene>
<dbReference type="Gene3D" id="2.30.180.10">
    <property type="entry name" value="FAS1 domain"/>
    <property type="match status" value="2"/>
</dbReference>
<feature type="compositionally biased region" description="Basic and acidic residues" evidence="1">
    <location>
        <begin position="547"/>
        <end position="570"/>
    </location>
</feature>
<feature type="domain" description="FAS1" evidence="3">
    <location>
        <begin position="212"/>
        <end position="344"/>
    </location>
</feature>
<dbReference type="SMART" id="SM00554">
    <property type="entry name" value="FAS1"/>
    <property type="match status" value="2"/>
</dbReference>
<dbReference type="AlphaFoldDB" id="A0A1J1IYF5"/>
<evidence type="ECO:0000256" key="1">
    <source>
        <dbReference type="SAM" id="MobiDB-lite"/>
    </source>
</evidence>
<dbReference type="OrthoDB" id="286301at2759"/>
<dbReference type="FunFam" id="2.30.180.10:FF:000037">
    <property type="entry name" value="Uncharacterized protein, isoform A"/>
    <property type="match status" value="1"/>
</dbReference>
<feature type="chain" id="PRO_5009619203" evidence="2">
    <location>
        <begin position="22"/>
        <end position="631"/>
    </location>
</feature>
<evidence type="ECO:0000313" key="5">
    <source>
        <dbReference type="Proteomes" id="UP000183832"/>
    </source>
</evidence>
<keyword evidence="2" id="KW-0732">Signal</keyword>
<dbReference type="GO" id="GO:0031012">
    <property type="term" value="C:extracellular matrix"/>
    <property type="evidence" value="ECO:0007669"/>
    <property type="project" value="TreeGrafter"/>
</dbReference>
<evidence type="ECO:0000259" key="3">
    <source>
        <dbReference type="PROSITE" id="PS50213"/>
    </source>
</evidence>
<feature type="signal peptide" evidence="2">
    <location>
        <begin position="1"/>
        <end position="21"/>
    </location>
</feature>
<keyword evidence="5" id="KW-1185">Reference proteome</keyword>
<reference evidence="4 5" key="1">
    <citation type="submission" date="2015-04" db="EMBL/GenBank/DDBJ databases">
        <authorList>
            <person name="Syromyatnikov M.Y."/>
            <person name="Popov V.N."/>
        </authorList>
    </citation>
    <scope>NUCLEOTIDE SEQUENCE [LARGE SCALE GENOMIC DNA]</scope>
</reference>
<dbReference type="InterPro" id="IPR036378">
    <property type="entry name" value="FAS1_dom_sf"/>
</dbReference>
<sequence>MIIKLTVSLVLIFELINISISTNVHQSVQTKGNNHQVRGQLKRRLLPDVTYLLKVSNNGNQQKFLRLMNMIEVDDSTKVDDTPFTIIIPHFDDTTLKENKTALTEFIYEHVIPGVQVKTLETGDSYENLNNKTITIRHLFSGKWTVNDENVLRFNSMSAKLISFIEIDGNLTNHNSDIEQPRSQQYNQYNTPEKLVQPHVNKSDSSTREANANYLHKYLSNMESRTRIFQHFLSNSNLSKIFDDTAFSYIIFIPSDNAFQRWHPIDWGFYPFSVPEFTEKILSNHIVEQKQPVKVQEKDQKLRTLGGEYLTFKSEPNPCVNNISVISNATLPNGNQIFIISEVLFMSDSIVSKLHQQNKDKETPPLLAFPWFGSQFLSHSFLTLERDSRFTQITRLLSSTEIAPSIVASNYTFFVPFDDAFEKYGFDLLPDEVLSSEKGVKLVLNHFVKGRLYDRDLTDKKVLKTVGGDTLNITRDANGTVTVNDAKIIESEVFVYNLGTMFYIDDVLYPNLLKKELNELQHTTTSDKNSDNASVEDFFTTEISISESREKSSTTSKHEEFSTSSHREEMSPPQRRTMLSALLVTEPEAEYISRTISRSAEEFIEGADESQEMRHEMRRPMRLRAPCNTPK</sequence>
<dbReference type="PANTHER" id="PTHR10900">
    <property type="entry name" value="PERIOSTIN-RELATED"/>
    <property type="match status" value="1"/>
</dbReference>
<dbReference type="GO" id="GO:0005615">
    <property type="term" value="C:extracellular space"/>
    <property type="evidence" value="ECO:0007669"/>
    <property type="project" value="TreeGrafter"/>
</dbReference>
<organism evidence="4 5">
    <name type="scientific">Clunio marinus</name>
    <dbReference type="NCBI Taxonomy" id="568069"/>
    <lineage>
        <taxon>Eukaryota</taxon>
        <taxon>Metazoa</taxon>
        <taxon>Ecdysozoa</taxon>
        <taxon>Arthropoda</taxon>
        <taxon>Hexapoda</taxon>
        <taxon>Insecta</taxon>
        <taxon>Pterygota</taxon>
        <taxon>Neoptera</taxon>
        <taxon>Endopterygota</taxon>
        <taxon>Diptera</taxon>
        <taxon>Nematocera</taxon>
        <taxon>Chironomoidea</taxon>
        <taxon>Chironomidae</taxon>
        <taxon>Clunio</taxon>
    </lineage>
</organism>
<accession>A0A1J1IYF5</accession>
<dbReference type="InterPro" id="IPR000782">
    <property type="entry name" value="FAS1_domain"/>
</dbReference>
<feature type="domain" description="FAS1" evidence="3">
    <location>
        <begin position="377"/>
        <end position="508"/>
    </location>
</feature>
<protein>
    <submittedName>
        <fullName evidence="4">CLUMA_CG017656, isoform A</fullName>
    </submittedName>
</protein>
<dbReference type="GO" id="GO:0050839">
    <property type="term" value="F:cell adhesion molecule binding"/>
    <property type="evidence" value="ECO:0007669"/>
    <property type="project" value="TreeGrafter"/>
</dbReference>
<dbReference type="PANTHER" id="PTHR10900:SF124">
    <property type="entry name" value="FI05614P"/>
    <property type="match status" value="1"/>
</dbReference>
<dbReference type="EMBL" id="CVRI01000063">
    <property type="protein sequence ID" value="CRL04588.1"/>
    <property type="molecule type" value="Genomic_DNA"/>
</dbReference>
<proteinExistence type="predicted"/>
<evidence type="ECO:0000313" key="4">
    <source>
        <dbReference type="EMBL" id="CRL04588.1"/>
    </source>
</evidence>
<evidence type="ECO:0000256" key="2">
    <source>
        <dbReference type="SAM" id="SignalP"/>
    </source>
</evidence>
<name>A0A1J1IYF5_9DIPT</name>
<dbReference type="PROSITE" id="PS50213">
    <property type="entry name" value="FAS1"/>
    <property type="match status" value="2"/>
</dbReference>
<dbReference type="GO" id="GO:0030198">
    <property type="term" value="P:extracellular matrix organization"/>
    <property type="evidence" value="ECO:0007669"/>
    <property type="project" value="TreeGrafter"/>
</dbReference>
<dbReference type="InterPro" id="IPR050904">
    <property type="entry name" value="Adhesion/Biosynth-related"/>
</dbReference>